<dbReference type="EMBL" id="CP036525">
    <property type="protein sequence ID" value="QDT04965.1"/>
    <property type="molecule type" value="Genomic_DNA"/>
</dbReference>
<keyword evidence="13" id="KW-1185">Reference proteome</keyword>
<keyword evidence="5 9" id="KW-0798">TonB box</keyword>
<keyword evidence="2 8" id="KW-0813">Transport</keyword>
<evidence type="ECO:0000259" key="11">
    <source>
        <dbReference type="Pfam" id="PF07715"/>
    </source>
</evidence>
<dbReference type="OrthoDB" id="101167at2"/>
<organism evidence="12 13">
    <name type="scientific">Rubripirellula lacrimiformis</name>
    <dbReference type="NCBI Taxonomy" id="1930273"/>
    <lineage>
        <taxon>Bacteria</taxon>
        <taxon>Pseudomonadati</taxon>
        <taxon>Planctomycetota</taxon>
        <taxon>Planctomycetia</taxon>
        <taxon>Pirellulales</taxon>
        <taxon>Pirellulaceae</taxon>
        <taxon>Rubripirellula</taxon>
    </lineage>
</organism>
<dbReference type="InterPro" id="IPR037066">
    <property type="entry name" value="Plug_dom_sf"/>
</dbReference>
<feature type="domain" description="TonB-dependent receptor plug" evidence="11">
    <location>
        <begin position="91"/>
        <end position="198"/>
    </location>
</feature>
<keyword evidence="12" id="KW-0675">Receptor</keyword>
<dbReference type="PANTHER" id="PTHR30069:SF27">
    <property type="entry name" value="BLL4766 PROTEIN"/>
    <property type="match status" value="1"/>
</dbReference>
<evidence type="ECO:0000313" key="12">
    <source>
        <dbReference type="EMBL" id="QDT04965.1"/>
    </source>
</evidence>
<dbReference type="KEGG" id="rlc:K227x_33630"/>
<dbReference type="AlphaFoldDB" id="A0A517NCV3"/>
<name>A0A517NCV3_9BACT</name>
<dbReference type="PANTHER" id="PTHR30069">
    <property type="entry name" value="TONB-DEPENDENT OUTER MEMBRANE RECEPTOR"/>
    <property type="match status" value="1"/>
</dbReference>
<dbReference type="PROSITE" id="PS51257">
    <property type="entry name" value="PROKAR_LIPOPROTEIN"/>
    <property type="match status" value="1"/>
</dbReference>
<dbReference type="PROSITE" id="PS52016">
    <property type="entry name" value="TONB_DEPENDENT_REC_3"/>
    <property type="match status" value="1"/>
</dbReference>
<dbReference type="InterPro" id="IPR000531">
    <property type="entry name" value="Beta-barrel_TonB"/>
</dbReference>
<keyword evidence="7 8" id="KW-0998">Cell outer membrane</keyword>
<dbReference type="GO" id="GO:0015344">
    <property type="term" value="F:siderophore uptake transmembrane transporter activity"/>
    <property type="evidence" value="ECO:0007669"/>
    <property type="project" value="TreeGrafter"/>
</dbReference>
<keyword evidence="6 8" id="KW-0472">Membrane</keyword>
<reference evidence="12 13" key="1">
    <citation type="submission" date="2019-02" db="EMBL/GenBank/DDBJ databases">
        <title>Deep-cultivation of Planctomycetes and their phenomic and genomic characterization uncovers novel biology.</title>
        <authorList>
            <person name="Wiegand S."/>
            <person name="Jogler M."/>
            <person name="Boedeker C."/>
            <person name="Pinto D."/>
            <person name="Vollmers J."/>
            <person name="Rivas-Marin E."/>
            <person name="Kohn T."/>
            <person name="Peeters S.H."/>
            <person name="Heuer A."/>
            <person name="Rast P."/>
            <person name="Oberbeckmann S."/>
            <person name="Bunk B."/>
            <person name="Jeske O."/>
            <person name="Meyerdierks A."/>
            <person name="Storesund J.E."/>
            <person name="Kallscheuer N."/>
            <person name="Luecker S."/>
            <person name="Lage O.M."/>
            <person name="Pohl T."/>
            <person name="Merkel B.J."/>
            <person name="Hornburger P."/>
            <person name="Mueller R.-W."/>
            <person name="Bruemmer F."/>
            <person name="Labrenz M."/>
            <person name="Spormann A.M."/>
            <person name="Op den Camp H."/>
            <person name="Overmann J."/>
            <person name="Amann R."/>
            <person name="Jetten M.S.M."/>
            <person name="Mascher T."/>
            <person name="Medema M.H."/>
            <person name="Devos D.P."/>
            <person name="Kaster A.-K."/>
            <person name="Ovreas L."/>
            <person name="Rohde M."/>
            <person name="Galperin M.Y."/>
            <person name="Jogler C."/>
        </authorList>
    </citation>
    <scope>NUCLEOTIDE SEQUENCE [LARGE SCALE GENOMIC DNA]</scope>
    <source>
        <strain evidence="12 13">K22_7</strain>
    </source>
</reference>
<evidence type="ECO:0000256" key="3">
    <source>
        <dbReference type="ARBA" id="ARBA00022452"/>
    </source>
</evidence>
<dbReference type="SUPFAM" id="SSF56935">
    <property type="entry name" value="Porins"/>
    <property type="match status" value="1"/>
</dbReference>
<sequence length="691" mass="76249">MSMSVARLAFGSALALVLAFLGCVQGRAEESTPRIVDVDASAESLEGVGDEIDDEAILDLDLEDLGKVAVVVESFDMEVTSVTRNESTVGRSPAAVFVITNEMLRRTGASSLPEALRYVPGMTVARLDANKWAVSSRGFNGEYANKLLVLLDGRSLYSPTFAGVVWSHHDIVMQDVERIEVIRGPGASVWGANAVNGVINVITKDAADTQGIMASAGGGTEDRNITTARYGSKIGDVSYRLYGKRTERDSGYSADSIAADDWRAGRVGFRSDWSSCEEDCDHVTAEGELYSGTLGQYAERTPIGTAPYTDAFPVDDSISGGFGLVRWKRRLEDDSSVSLQSYYDQRRAMPVFQDSRLDIFDLEFQHQLAPIDEHRVTWGLGYRSTWTDIESVNEVAASFSPSSVQTILFSGFVQDQYSIYEDWDLTAGCKFEQNDYTGLEFQPTLRLLHTINDRQVVWAAASRAVRTPSQYESFGKILVPAERFPIRTLVRGSQSLQAEDVFTLELGYRAQPSDRFSWDLAGFYNHYSDLIGLQLSGYPAGVPLTAPAEFSNIGTADSTGLELFAKWQTTQSWQLSSGASFLYTDLDGLDRGGVGFLAPRFQAYATSFWNLTPDIEFDASMRYVDNHTEVAAPAYVSMDARVGIHLTDGCEFSIAGQNLLDSHRQEAVYSTLYSNRTEVQRALYAQLTWRR</sequence>
<feature type="domain" description="TonB-dependent receptor-like beta-barrel" evidence="10">
    <location>
        <begin position="264"/>
        <end position="659"/>
    </location>
</feature>
<dbReference type="InterPro" id="IPR039426">
    <property type="entry name" value="TonB-dep_rcpt-like"/>
</dbReference>
<evidence type="ECO:0000256" key="5">
    <source>
        <dbReference type="ARBA" id="ARBA00023077"/>
    </source>
</evidence>
<comment type="similarity">
    <text evidence="8 9">Belongs to the TonB-dependent receptor family.</text>
</comment>
<keyword evidence="4 8" id="KW-0812">Transmembrane</keyword>
<protein>
    <submittedName>
        <fullName evidence="12">Colicin I receptor</fullName>
    </submittedName>
</protein>
<evidence type="ECO:0000256" key="6">
    <source>
        <dbReference type="ARBA" id="ARBA00023136"/>
    </source>
</evidence>
<dbReference type="Pfam" id="PF07715">
    <property type="entry name" value="Plug"/>
    <property type="match status" value="1"/>
</dbReference>
<evidence type="ECO:0000256" key="7">
    <source>
        <dbReference type="ARBA" id="ARBA00023237"/>
    </source>
</evidence>
<evidence type="ECO:0000256" key="2">
    <source>
        <dbReference type="ARBA" id="ARBA00022448"/>
    </source>
</evidence>
<evidence type="ECO:0000256" key="8">
    <source>
        <dbReference type="PROSITE-ProRule" id="PRU01360"/>
    </source>
</evidence>
<evidence type="ECO:0000256" key="4">
    <source>
        <dbReference type="ARBA" id="ARBA00022692"/>
    </source>
</evidence>
<dbReference type="Proteomes" id="UP000318538">
    <property type="component" value="Chromosome"/>
</dbReference>
<accession>A0A517NCV3</accession>
<keyword evidence="3 8" id="KW-1134">Transmembrane beta strand</keyword>
<evidence type="ECO:0000256" key="9">
    <source>
        <dbReference type="RuleBase" id="RU003357"/>
    </source>
</evidence>
<dbReference type="GO" id="GO:0009279">
    <property type="term" value="C:cell outer membrane"/>
    <property type="evidence" value="ECO:0007669"/>
    <property type="project" value="UniProtKB-SubCell"/>
</dbReference>
<evidence type="ECO:0000256" key="1">
    <source>
        <dbReference type="ARBA" id="ARBA00004571"/>
    </source>
</evidence>
<evidence type="ECO:0000259" key="10">
    <source>
        <dbReference type="Pfam" id="PF00593"/>
    </source>
</evidence>
<evidence type="ECO:0000313" key="13">
    <source>
        <dbReference type="Proteomes" id="UP000318538"/>
    </source>
</evidence>
<dbReference type="GO" id="GO:0044718">
    <property type="term" value="P:siderophore transmembrane transport"/>
    <property type="evidence" value="ECO:0007669"/>
    <property type="project" value="TreeGrafter"/>
</dbReference>
<dbReference type="Gene3D" id="2.170.130.10">
    <property type="entry name" value="TonB-dependent receptor, plug domain"/>
    <property type="match status" value="1"/>
</dbReference>
<dbReference type="Gene3D" id="2.40.170.20">
    <property type="entry name" value="TonB-dependent receptor, beta-barrel domain"/>
    <property type="match status" value="1"/>
</dbReference>
<dbReference type="InterPro" id="IPR036942">
    <property type="entry name" value="Beta-barrel_TonB_sf"/>
</dbReference>
<gene>
    <name evidence="12" type="primary">cirA_1</name>
    <name evidence="12" type="ORF">K227x_33630</name>
</gene>
<comment type="subcellular location">
    <subcellularLocation>
        <location evidence="1 8">Cell outer membrane</location>
        <topology evidence="1 8">Multi-pass membrane protein</topology>
    </subcellularLocation>
</comment>
<dbReference type="RefSeq" id="WP_145170824.1">
    <property type="nucleotide sequence ID" value="NZ_CP036525.1"/>
</dbReference>
<dbReference type="CDD" id="cd01347">
    <property type="entry name" value="ligand_gated_channel"/>
    <property type="match status" value="1"/>
</dbReference>
<proteinExistence type="inferred from homology"/>
<dbReference type="InterPro" id="IPR012910">
    <property type="entry name" value="Plug_dom"/>
</dbReference>
<dbReference type="Pfam" id="PF00593">
    <property type="entry name" value="TonB_dep_Rec_b-barrel"/>
    <property type="match status" value="1"/>
</dbReference>